<reference evidence="1 2" key="1">
    <citation type="journal article" date="2015" name="Genome Biol. Evol.">
        <title>Comparative Genomics of a Bacterivorous Green Alga Reveals Evolutionary Causalities and Consequences of Phago-Mixotrophic Mode of Nutrition.</title>
        <authorList>
            <person name="Burns J.A."/>
            <person name="Paasch A."/>
            <person name="Narechania A."/>
            <person name="Kim E."/>
        </authorList>
    </citation>
    <scope>NUCLEOTIDE SEQUENCE [LARGE SCALE GENOMIC DNA]</scope>
    <source>
        <strain evidence="1 2">PLY_AMNH</strain>
    </source>
</reference>
<feature type="non-terminal residue" evidence="1">
    <location>
        <position position="1"/>
    </location>
</feature>
<dbReference type="EMBL" id="LGRX02017866">
    <property type="protein sequence ID" value="KAK3260306.1"/>
    <property type="molecule type" value="Genomic_DNA"/>
</dbReference>
<evidence type="ECO:0000313" key="1">
    <source>
        <dbReference type="EMBL" id="KAK3260306.1"/>
    </source>
</evidence>
<accession>A0AAE0FI94</accession>
<keyword evidence="2" id="KW-1185">Reference proteome</keyword>
<dbReference type="AlphaFoldDB" id="A0AAE0FI94"/>
<gene>
    <name evidence="1" type="ORF">CYMTET_30728</name>
</gene>
<sequence length="436" mass="47936">TMQTWVVQERWGQHGAQSAANLSAQLRQFNQLQLLGQLQLVPRQEGSAAHQVVHDALEYLSYDPAAVASAFSIFAAETNPNRSEVLPVSANSTSDGSMNLNSSLAASRAVPAAESSAAPEGASDADRAMLGAATGGLAFALWDLEETAAVVMGVQVLLTQLRQLARSSDAEKIFNSDEQRIAELADSGGYQAPDAVMWVLSQLPRLALSDVSRLRGMLQHHHQKTGASVVRGLLHAILEWEVERLQGRSSEAGSLEAEIRATTHVDPEELEGAAHDLERELEGARDLRDCRRLARRHCERPRTIQLLQALRNVYGKEVEREAQRSAERELKLDLRISAVNSLLNISENATSDILQTRQRRRRATSLAAYVPEWLANSDAHLQGDAIIDSLLLTEDWRSVRHMFARRLRSSVIPRRLTILGMQGASCIALTLCVCMP</sequence>
<dbReference type="Proteomes" id="UP001190700">
    <property type="component" value="Unassembled WGS sequence"/>
</dbReference>
<evidence type="ECO:0000313" key="2">
    <source>
        <dbReference type="Proteomes" id="UP001190700"/>
    </source>
</evidence>
<organism evidence="1 2">
    <name type="scientific">Cymbomonas tetramitiformis</name>
    <dbReference type="NCBI Taxonomy" id="36881"/>
    <lineage>
        <taxon>Eukaryota</taxon>
        <taxon>Viridiplantae</taxon>
        <taxon>Chlorophyta</taxon>
        <taxon>Pyramimonadophyceae</taxon>
        <taxon>Pyramimonadales</taxon>
        <taxon>Pyramimonadaceae</taxon>
        <taxon>Cymbomonas</taxon>
    </lineage>
</organism>
<proteinExistence type="predicted"/>
<name>A0AAE0FI94_9CHLO</name>
<comment type="caution">
    <text evidence="1">The sequence shown here is derived from an EMBL/GenBank/DDBJ whole genome shotgun (WGS) entry which is preliminary data.</text>
</comment>
<protein>
    <submittedName>
        <fullName evidence="1">Uncharacterized protein</fullName>
    </submittedName>
</protein>